<reference evidence="2" key="1">
    <citation type="submission" date="2020-12" db="EMBL/GenBank/DDBJ databases">
        <title>Hymenobacter sp.</title>
        <authorList>
            <person name="Kim M.K."/>
        </authorList>
    </citation>
    <scope>NUCLEOTIDE SEQUENCE [LARGE SCALE GENOMIC DNA]</scope>
    <source>
        <strain evidence="2">BT325</strain>
    </source>
</reference>
<evidence type="ECO:0000313" key="1">
    <source>
        <dbReference type="EMBL" id="MBJ6124035.1"/>
    </source>
</evidence>
<proteinExistence type="predicted"/>
<keyword evidence="2" id="KW-1185">Reference proteome</keyword>
<gene>
    <name evidence="1" type="ORF">JAO75_01320</name>
</gene>
<protein>
    <submittedName>
        <fullName evidence="1">Uncharacterized protein</fullName>
    </submittedName>
</protein>
<dbReference type="Proteomes" id="UP000620670">
    <property type="component" value="Unassembled WGS sequence"/>
</dbReference>
<dbReference type="RefSeq" id="WP_199046003.1">
    <property type="nucleotide sequence ID" value="NZ_JAELXT010000001.1"/>
</dbReference>
<organism evidence="1 2">
    <name type="scientific">Microvirga splendida</name>
    <dbReference type="NCBI Taxonomy" id="2795727"/>
    <lineage>
        <taxon>Bacteria</taxon>
        <taxon>Pseudomonadati</taxon>
        <taxon>Pseudomonadota</taxon>
        <taxon>Alphaproteobacteria</taxon>
        <taxon>Hyphomicrobiales</taxon>
        <taxon>Methylobacteriaceae</taxon>
        <taxon>Microvirga</taxon>
    </lineage>
</organism>
<name>A0ABS0XW74_9HYPH</name>
<sequence>MKTLTLVFDERELSTLRAALLLLQEQIDVLPEDLAEMLQGHGHPVTAAEIDFLAKRLDIPNGGGDSLPDKVSSKVETLVRIDRSVMTPPVAHRR</sequence>
<dbReference type="EMBL" id="JAELXT010000001">
    <property type="protein sequence ID" value="MBJ6124035.1"/>
    <property type="molecule type" value="Genomic_DNA"/>
</dbReference>
<evidence type="ECO:0000313" key="2">
    <source>
        <dbReference type="Proteomes" id="UP000620670"/>
    </source>
</evidence>
<accession>A0ABS0XW74</accession>
<comment type="caution">
    <text evidence="1">The sequence shown here is derived from an EMBL/GenBank/DDBJ whole genome shotgun (WGS) entry which is preliminary data.</text>
</comment>